<evidence type="ECO:0000256" key="7">
    <source>
        <dbReference type="ARBA" id="ARBA00022679"/>
    </source>
</evidence>
<dbReference type="InterPro" id="IPR049560">
    <property type="entry name" value="MeTrfase_RsmB-F_NOP2_cat"/>
</dbReference>
<keyword evidence="6 13" id="KW-0489">Methyltransferase</keyword>
<dbReference type="PROSITE" id="PS51686">
    <property type="entry name" value="SAM_MT_RSMB_NOP"/>
    <property type="match status" value="1"/>
</dbReference>
<evidence type="ECO:0000313" key="15">
    <source>
        <dbReference type="EMBL" id="QNM07421.1"/>
    </source>
</evidence>
<dbReference type="RefSeq" id="WP_249328274.1">
    <property type="nucleotide sequence ID" value="NZ_CP060635.1"/>
</dbReference>
<keyword evidence="5" id="KW-0698">rRNA processing</keyword>
<dbReference type="Gene3D" id="3.40.50.150">
    <property type="entry name" value="Vaccinia Virus protein VP39"/>
    <property type="match status" value="1"/>
</dbReference>
<feature type="binding site" evidence="13">
    <location>
        <position position="315"/>
    </location>
    <ligand>
        <name>S-adenosyl-L-methionine</name>
        <dbReference type="ChEBI" id="CHEBI:59789"/>
    </ligand>
</feature>
<evidence type="ECO:0000256" key="11">
    <source>
        <dbReference type="ARBA" id="ARBA00031088"/>
    </source>
</evidence>
<dbReference type="PANTHER" id="PTHR22807:SF53">
    <property type="entry name" value="RIBOSOMAL RNA SMALL SUBUNIT METHYLTRANSFERASE B-RELATED"/>
    <property type="match status" value="1"/>
</dbReference>
<keyword evidence="7 13" id="KW-0808">Transferase</keyword>
<organism evidence="15 16">
    <name type="scientific">Wansuia hejianensis</name>
    <dbReference type="NCBI Taxonomy" id="2763667"/>
    <lineage>
        <taxon>Bacteria</taxon>
        <taxon>Bacillati</taxon>
        <taxon>Bacillota</taxon>
        <taxon>Clostridia</taxon>
        <taxon>Lachnospirales</taxon>
        <taxon>Lachnospiraceae</taxon>
        <taxon>Wansuia</taxon>
    </lineage>
</organism>
<dbReference type="CDD" id="cd02440">
    <property type="entry name" value="AdoMet_MTases"/>
    <property type="match status" value="1"/>
</dbReference>
<dbReference type="InterPro" id="IPR004573">
    <property type="entry name" value="rRNA_ssu_MeTfrase_B"/>
</dbReference>
<dbReference type="SUPFAM" id="SSF53335">
    <property type="entry name" value="S-adenosyl-L-methionine-dependent methyltransferases"/>
    <property type="match status" value="1"/>
</dbReference>
<evidence type="ECO:0000256" key="13">
    <source>
        <dbReference type="PROSITE-ProRule" id="PRU01023"/>
    </source>
</evidence>
<dbReference type="KEGG" id="whj:H9Q79_10790"/>
<reference evidence="15 16" key="1">
    <citation type="submission" date="2020-08" db="EMBL/GenBank/DDBJ databases">
        <authorList>
            <person name="Liu C."/>
            <person name="Sun Q."/>
        </authorList>
    </citation>
    <scope>NUCLEOTIDE SEQUENCE [LARGE SCALE GENOMIC DNA]</scope>
    <source>
        <strain evidence="15 16">NSJ-29</strain>
    </source>
</reference>
<dbReference type="AlphaFoldDB" id="A0A7G9G9D9"/>
<dbReference type="Pfam" id="PF01029">
    <property type="entry name" value="NusB"/>
    <property type="match status" value="1"/>
</dbReference>
<dbReference type="InterPro" id="IPR054728">
    <property type="entry name" value="RsmB-like_ferredoxin"/>
</dbReference>
<dbReference type="GO" id="GO:0008649">
    <property type="term" value="F:rRNA methyltransferase activity"/>
    <property type="evidence" value="ECO:0007669"/>
    <property type="project" value="InterPro"/>
</dbReference>
<evidence type="ECO:0000256" key="12">
    <source>
        <dbReference type="ARBA" id="ARBA00047283"/>
    </source>
</evidence>
<evidence type="ECO:0000313" key="16">
    <source>
        <dbReference type="Proteomes" id="UP000515860"/>
    </source>
</evidence>
<feature type="binding site" evidence="13">
    <location>
        <position position="333"/>
    </location>
    <ligand>
        <name>S-adenosyl-L-methionine</name>
        <dbReference type="ChEBI" id="CHEBI:59789"/>
    </ligand>
</feature>
<keyword evidence="4" id="KW-0963">Cytoplasm</keyword>
<keyword evidence="8 13" id="KW-0949">S-adenosyl-L-methionine</keyword>
<comment type="subcellular location">
    <subcellularLocation>
        <location evidence="2">Cytoplasm</location>
    </subcellularLocation>
</comment>
<dbReference type="SUPFAM" id="SSF48013">
    <property type="entry name" value="NusB-like"/>
    <property type="match status" value="1"/>
</dbReference>
<keyword evidence="16" id="KW-1185">Reference proteome</keyword>
<evidence type="ECO:0000259" key="14">
    <source>
        <dbReference type="PROSITE" id="PS51686"/>
    </source>
</evidence>
<dbReference type="GO" id="GO:0006355">
    <property type="term" value="P:regulation of DNA-templated transcription"/>
    <property type="evidence" value="ECO:0007669"/>
    <property type="project" value="InterPro"/>
</dbReference>
<dbReference type="EC" id="2.1.1.176" evidence="3"/>
<feature type="binding site" evidence="13">
    <location>
        <position position="288"/>
    </location>
    <ligand>
        <name>S-adenosyl-L-methionine</name>
        <dbReference type="ChEBI" id="CHEBI:59789"/>
    </ligand>
</feature>
<dbReference type="InterPro" id="IPR023267">
    <property type="entry name" value="RCMT"/>
</dbReference>
<accession>A0A7G9G9D9</accession>
<dbReference type="NCBIfam" id="TIGR00563">
    <property type="entry name" value="rsmB"/>
    <property type="match status" value="1"/>
</dbReference>
<dbReference type="EMBL" id="CP060635">
    <property type="protein sequence ID" value="QNM07421.1"/>
    <property type="molecule type" value="Genomic_DNA"/>
</dbReference>
<evidence type="ECO:0000256" key="6">
    <source>
        <dbReference type="ARBA" id="ARBA00022603"/>
    </source>
</evidence>
<dbReference type="InterPro" id="IPR001678">
    <property type="entry name" value="MeTrfase_RsmB-F_NOP2_dom"/>
</dbReference>
<feature type="binding site" evidence="13">
    <location>
        <begin position="264"/>
        <end position="270"/>
    </location>
    <ligand>
        <name>S-adenosyl-L-methionine</name>
        <dbReference type="ChEBI" id="CHEBI:59789"/>
    </ligand>
</feature>
<evidence type="ECO:0000256" key="2">
    <source>
        <dbReference type="ARBA" id="ARBA00004496"/>
    </source>
</evidence>
<dbReference type="Proteomes" id="UP000515860">
    <property type="component" value="Chromosome"/>
</dbReference>
<keyword evidence="9 13" id="KW-0694">RNA-binding</keyword>
<evidence type="ECO:0000256" key="4">
    <source>
        <dbReference type="ARBA" id="ARBA00022490"/>
    </source>
</evidence>
<gene>
    <name evidence="15" type="primary">rsmB</name>
    <name evidence="15" type="ORF">H9Q79_10790</name>
</gene>
<dbReference type="NCBIfam" id="NF011494">
    <property type="entry name" value="PRK14902.1"/>
    <property type="match status" value="1"/>
</dbReference>
<dbReference type="InterPro" id="IPR006027">
    <property type="entry name" value="NusB_RsmB_TIM44"/>
</dbReference>
<protein>
    <recommendedName>
        <fullName evidence="3">16S rRNA (cytosine(967)-C(5))-methyltransferase</fullName>
        <ecNumber evidence="3">2.1.1.176</ecNumber>
    </recommendedName>
    <alternativeName>
        <fullName evidence="10">16S rRNA m5C967 methyltransferase</fullName>
    </alternativeName>
    <alternativeName>
        <fullName evidence="11">rRNA (cytosine-C(5)-)-methyltransferase RsmB</fullName>
    </alternativeName>
</protein>
<evidence type="ECO:0000256" key="1">
    <source>
        <dbReference type="ARBA" id="ARBA00002724"/>
    </source>
</evidence>
<evidence type="ECO:0000256" key="9">
    <source>
        <dbReference type="ARBA" id="ARBA00022884"/>
    </source>
</evidence>
<dbReference type="InterPro" id="IPR029063">
    <property type="entry name" value="SAM-dependent_MTases_sf"/>
</dbReference>
<dbReference type="PANTHER" id="PTHR22807">
    <property type="entry name" value="NOP2 YEAST -RELATED NOL1/NOP2/FMU SUN DOMAIN-CONTAINING"/>
    <property type="match status" value="1"/>
</dbReference>
<dbReference type="Pfam" id="PF22458">
    <property type="entry name" value="RsmF-B_ferredox"/>
    <property type="match status" value="1"/>
</dbReference>
<evidence type="ECO:0000256" key="5">
    <source>
        <dbReference type="ARBA" id="ARBA00022552"/>
    </source>
</evidence>
<dbReference type="GO" id="GO:0005737">
    <property type="term" value="C:cytoplasm"/>
    <property type="evidence" value="ECO:0007669"/>
    <property type="project" value="UniProtKB-SubCell"/>
</dbReference>
<dbReference type="GO" id="GO:0003723">
    <property type="term" value="F:RNA binding"/>
    <property type="evidence" value="ECO:0007669"/>
    <property type="project" value="UniProtKB-UniRule"/>
</dbReference>
<proteinExistence type="inferred from homology"/>
<name>A0A7G9G9D9_9FIRM</name>
<comment type="catalytic activity">
    <reaction evidence="12">
        <text>cytidine(967) in 16S rRNA + S-adenosyl-L-methionine = 5-methylcytidine(967) in 16S rRNA + S-adenosyl-L-homocysteine + H(+)</text>
        <dbReference type="Rhea" id="RHEA:42748"/>
        <dbReference type="Rhea" id="RHEA-COMP:10219"/>
        <dbReference type="Rhea" id="RHEA-COMP:10220"/>
        <dbReference type="ChEBI" id="CHEBI:15378"/>
        <dbReference type="ChEBI" id="CHEBI:57856"/>
        <dbReference type="ChEBI" id="CHEBI:59789"/>
        <dbReference type="ChEBI" id="CHEBI:74483"/>
        <dbReference type="ChEBI" id="CHEBI:82748"/>
        <dbReference type="EC" id="2.1.1.176"/>
    </reaction>
</comment>
<comment type="similarity">
    <text evidence="13">Belongs to the class I-like SAM-binding methyltransferase superfamily. RsmB/NOP family.</text>
</comment>
<feature type="active site" description="Nucleophile" evidence="13">
    <location>
        <position position="386"/>
    </location>
</feature>
<sequence>MTNYVNMRELALESMLKLQKEGRQSHTVFRKVLEKYQYLPKQDRAFYTRLCEGTLEYRILLDYVINYFSKVHTEKMKPVLREILRLSVYQIKYMDGVPDSAVVNEAVKLAQKKGFYQLKGFVNGVLRTISREIGQVRYPDWKTPVDYLSVCYSMPEYLVNQWLDQFGFVDTEAICQSFLETKPMTVRVRQTGNSEEETLESLRKQGVTVSKAPYLDYAWYLSGYNYLNGLDAFAEGRIQVQDVSSMLAVEAAGIRPGDRVLDLCAAPGGKSLLAADKMGLYGHVEARDLTLHKVELIQENIERSGAINITARQADATEFDRSLEGKADVVLADVPCSGYGVIGRKPDIKYRASAQSQRELVRLQRRILENAAAYVKPGGILVYSTCTIGREENQDNIEWLLSGKPFRLESLEPYLCRELQGGTAPEGYLQLLPGIHKCDGFFMARLKKAKG</sequence>
<dbReference type="PRINTS" id="PR02008">
    <property type="entry name" value="RCMTFAMILY"/>
</dbReference>
<dbReference type="Gene3D" id="1.10.940.10">
    <property type="entry name" value="NusB-like"/>
    <property type="match status" value="1"/>
</dbReference>
<evidence type="ECO:0000256" key="8">
    <source>
        <dbReference type="ARBA" id="ARBA00022691"/>
    </source>
</evidence>
<dbReference type="Pfam" id="PF01189">
    <property type="entry name" value="Methyltr_RsmB-F"/>
    <property type="match status" value="1"/>
</dbReference>
<dbReference type="InterPro" id="IPR035926">
    <property type="entry name" value="NusB-like_sf"/>
</dbReference>
<evidence type="ECO:0000256" key="3">
    <source>
        <dbReference type="ARBA" id="ARBA00012140"/>
    </source>
</evidence>
<evidence type="ECO:0000256" key="10">
    <source>
        <dbReference type="ARBA" id="ARBA00030399"/>
    </source>
</evidence>
<feature type="domain" description="SAM-dependent MTase RsmB/NOP-type" evidence="14">
    <location>
        <begin position="174"/>
        <end position="449"/>
    </location>
</feature>
<comment type="function">
    <text evidence="1">Specifically methylates the cytosine at position 967 (m5C967) of 16S rRNA.</text>
</comment>